<evidence type="ECO:0008006" key="2">
    <source>
        <dbReference type="Google" id="ProtNLM"/>
    </source>
</evidence>
<accession>A0A3B1BLX3</accession>
<name>A0A3B1BLX3_9ZZZZ</name>
<reference evidence="1" key="1">
    <citation type="submission" date="2018-06" db="EMBL/GenBank/DDBJ databases">
        <authorList>
            <person name="Zhirakovskaya E."/>
        </authorList>
    </citation>
    <scope>NUCLEOTIDE SEQUENCE</scope>
</reference>
<gene>
    <name evidence="1" type="ORF">MNBD_GAMMA24-1263</name>
</gene>
<dbReference type="EMBL" id="UOFZ01000041">
    <property type="protein sequence ID" value="VAX12458.1"/>
    <property type="molecule type" value="Genomic_DNA"/>
</dbReference>
<sequence>MKSVIKYFITAAVLLCTSFTTAVMAAEINWTGCGITKKAFMSELAAAYEKKTGTTVKLSGG</sequence>
<organism evidence="1">
    <name type="scientific">hydrothermal vent metagenome</name>
    <dbReference type="NCBI Taxonomy" id="652676"/>
    <lineage>
        <taxon>unclassified sequences</taxon>
        <taxon>metagenomes</taxon>
        <taxon>ecological metagenomes</taxon>
    </lineage>
</organism>
<dbReference type="AlphaFoldDB" id="A0A3B1BLX3"/>
<evidence type="ECO:0000313" key="1">
    <source>
        <dbReference type="EMBL" id="VAX12458.1"/>
    </source>
</evidence>
<feature type="non-terminal residue" evidence="1">
    <location>
        <position position="61"/>
    </location>
</feature>
<proteinExistence type="predicted"/>
<protein>
    <recommendedName>
        <fullName evidence="2">ABC transporter substrate-binding protein</fullName>
    </recommendedName>
</protein>